<dbReference type="GO" id="GO:0016616">
    <property type="term" value="F:oxidoreductase activity, acting on the CH-OH group of donors, NAD or NADP as acceptor"/>
    <property type="evidence" value="ECO:0007669"/>
    <property type="project" value="TreeGrafter"/>
</dbReference>
<name>A0A4U0NYT9_9SPHI</name>
<comment type="caution">
    <text evidence="2">The sequence shown here is derived from an EMBL/GenBank/DDBJ whole genome shotgun (WGS) entry which is preliminary data.</text>
</comment>
<evidence type="ECO:0000313" key="3">
    <source>
        <dbReference type="Proteomes" id="UP000306808"/>
    </source>
</evidence>
<gene>
    <name evidence="2" type="ORF">FAZ15_13370</name>
</gene>
<evidence type="ECO:0000313" key="2">
    <source>
        <dbReference type="EMBL" id="TJZ59880.1"/>
    </source>
</evidence>
<dbReference type="EMBL" id="SUME01000005">
    <property type="protein sequence ID" value="TJZ59880.1"/>
    <property type="molecule type" value="Genomic_DNA"/>
</dbReference>
<dbReference type="InterPro" id="IPR002347">
    <property type="entry name" value="SDR_fam"/>
</dbReference>
<dbReference type="PRINTS" id="PR00081">
    <property type="entry name" value="GDHRDH"/>
</dbReference>
<comment type="similarity">
    <text evidence="1">Belongs to the short-chain dehydrogenases/reductases (SDR) family.</text>
</comment>
<accession>A0A4U0NYT9</accession>
<reference evidence="2 3" key="1">
    <citation type="submission" date="2019-04" db="EMBL/GenBank/DDBJ databases">
        <title>Sphingobacterium olei sp. nov., isolated from oil-contaminated soil.</title>
        <authorList>
            <person name="Liu B."/>
        </authorList>
    </citation>
    <scope>NUCLEOTIDE SEQUENCE [LARGE SCALE GENOMIC DNA]</scope>
    <source>
        <strain evidence="2 3">HAL-9</strain>
    </source>
</reference>
<dbReference type="Proteomes" id="UP000306808">
    <property type="component" value="Unassembled WGS sequence"/>
</dbReference>
<protein>
    <submittedName>
        <fullName evidence="2">SDR family oxidoreductase</fullName>
    </submittedName>
</protein>
<dbReference type="OrthoDB" id="597477at2"/>
<proteinExistence type="inferred from homology"/>
<dbReference type="InterPro" id="IPR020904">
    <property type="entry name" value="Sc_DH/Rdtase_CS"/>
</dbReference>
<sequence length="290" mass="31618">MLKKIIPQFIRKKVNKFLHKKFAYVEASVPYQINQIESNQRLKNQIAIVIGGSGVIGRSIACRLAIDGAKVYVCGTTREKAEKVVQEIIALGGEAVSCVIDFFSETDIKEKIAGIYSTEKRIDILINSAGGSSREKNASIDKLPTEVIDTILTVNLRGTILCCREASKYMLLHKKGKIVCITSVIGDKGKARFSEYAAAKAGIIAFVKSIAMELGPKGIRVNCVSPGIVQRGLINKEQIDKLKKTNYLDDYGRPEDIANMVGFLVSGEAEFVTGQNFIVDGGRSLGLKGD</sequence>
<dbReference type="PRINTS" id="PR00080">
    <property type="entry name" value="SDRFAMILY"/>
</dbReference>
<dbReference type="AlphaFoldDB" id="A0A4U0NYT9"/>
<dbReference type="Gene3D" id="3.40.50.720">
    <property type="entry name" value="NAD(P)-binding Rossmann-like Domain"/>
    <property type="match status" value="1"/>
</dbReference>
<dbReference type="RefSeq" id="WP_136901821.1">
    <property type="nucleotide sequence ID" value="NZ_SUME01000005.1"/>
</dbReference>
<dbReference type="CDD" id="cd05233">
    <property type="entry name" value="SDR_c"/>
    <property type="match status" value="1"/>
</dbReference>
<dbReference type="Pfam" id="PF13561">
    <property type="entry name" value="adh_short_C2"/>
    <property type="match status" value="1"/>
</dbReference>
<dbReference type="FunFam" id="3.40.50.720:FF:000084">
    <property type="entry name" value="Short-chain dehydrogenase reductase"/>
    <property type="match status" value="1"/>
</dbReference>
<organism evidence="2 3">
    <name type="scientific">Sphingobacterium olei</name>
    <dbReference type="NCBI Taxonomy" id="2571155"/>
    <lineage>
        <taxon>Bacteria</taxon>
        <taxon>Pseudomonadati</taxon>
        <taxon>Bacteroidota</taxon>
        <taxon>Sphingobacteriia</taxon>
        <taxon>Sphingobacteriales</taxon>
        <taxon>Sphingobacteriaceae</taxon>
        <taxon>Sphingobacterium</taxon>
    </lineage>
</organism>
<dbReference type="InterPro" id="IPR036291">
    <property type="entry name" value="NAD(P)-bd_dom_sf"/>
</dbReference>
<dbReference type="PANTHER" id="PTHR42760:SF40">
    <property type="entry name" value="3-OXOACYL-[ACYL-CARRIER-PROTEIN] REDUCTASE, CHLOROPLASTIC"/>
    <property type="match status" value="1"/>
</dbReference>
<dbReference type="PANTHER" id="PTHR42760">
    <property type="entry name" value="SHORT-CHAIN DEHYDROGENASES/REDUCTASES FAMILY MEMBER"/>
    <property type="match status" value="1"/>
</dbReference>
<dbReference type="PROSITE" id="PS00061">
    <property type="entry name" value="ADH_SHORT"/>
    <property type="match status" value="1"/>
</dbReference>
<dbReference type="GO" id="GO:0030497">
    <property type="term" value="P:fatty acid elongation"/>
    <property type="evidence" value="ECO:0007669"/>
    <property type="project" value="TreeGrafter"/>
</dbReference>
<evidence type="ECO:0000256" key="1">
    <source>
        <dbReference type="ARBA" id="ARBA00006484"/>
    </source>
</evidence>
<dbReference type="SUPFAM" id="SSF51735">
    <property type="entry name" value="NAD(P)-binding Rossmann-fold domains"/>
    <property type="match status" value="1"/>
</dbReference>
<keyword evidence="3" id="KW-1185">Reference proteome</keyword>